<dbReference type="PANTHER" id="PTHR34135:SF2">
    <property type="entry name" value="LYSOZYME"/>
    <property type="match status" value="1"/>
</dbReference>
<dbReference type="InterPro" id="IPR018247">
    <property type="entry name" value="EF_Hand_1_Ca_BS"/>
</dbReference>
<accession>A0A5C5VKG4</accession>
<dbReference type="Proteomes" id="UP000316714">
    <property type="component" value="Unassembled WGS sequence"/>
</dbReference>
<evidence type="ECO:0000256" key="3">
    <source>
        <dbReference type="ARBA" id="ARBA00023295"/>
    </source>
</evidence>
<dbReference type="PANTHER" id="PTHR34135">
    <property type="entry name" value="LYSOZYME"/>
    <property type="match status" value="1"/>
</dbReference>
<keyword evidence="6" id="KW-1185">Reference proteome</keyword>
<sequence precursor="true">MPLPVSKYVSRVALLSLAATLLSPLPQAHAQQRSLGLDVSSWQTEISANSWSEIHNTNNRDFVFIRSSRGGTTGFYNQNDPGNNLNRNTQSQRYDDPYFVQNITRATNAGLLAGPYHFARPDIIESTQNSGGVANTGVDEADHFIEMAGAWMRPGYLLPVFDLEAGQAQHTRDELAQFSIDFSDRVYEVMGVRPVIYTNGNYANYLQGASPALQDEVVAAYPVLWAARWPNQDNPDAIPVQTGHPADTYGPIYGPWDDAPNPEHPWGFWQYASTGRLSGYNNGNSNLDLNVAQGGIEFLKDQLVPALWTGGETGEWTTLDNWNSGQAPIAPVQGRRQDPRVGPLTLPAVRLPAGDDTVVIDRDAGDLTVTHSSGAHSIRKLVVQQTLDITGGSLAVNHTPSSDSPGPSVAVTGALSVTGGALGAHTIAVDAGQQLTLAGELAFTSLQLAGARRTPGELSIVGDIVIGPHGSQEAVIQTAGDETADGRIDLGGQDYLWDVADGAAATDVRVLVEMINGSFAKSGLGTLALGQATAYAGDLDVQQGELLLDGLRLNDAANVALASGALLTLDWTGTPDAIGMLTLDGASMPAGVYGGVGSGAQFETPLLAGSGMLEVTAVQLVGDYNADGVVDAADYAVWRDNLGSEFILPNRDPASTGAVSQQDYVAWRNNFGATSASASSSAAPEPAALTGLAVMAAGITIARRRASRPAAF</sequence>
<dbReference type="OrthoDB" id="287365at2"/>
<dbReference type="CDD" id="cd00599">
    <property type="entry name" value="GH25_muramidase"/>
    <property type="match status" value="1"/>
</dbReference>
<dbReference type="InterPro" id="IPR018077">
    <property type="entry name" value="Glyco_hydro_fam25_subgr"/>
</dbReference>
<evidence type="ECO:0000256" key="1">
    <source>
        <dbReference type="ARBA" id="ARBA00010646"/>
    </source>
</evidence>
<dbReference type="GO" id="GO:0016998">
    <property type="term" value="P:cell wall macromolecule catabolic process"/>
    <property type="evidence" value="ECO:0007669"/>
    <property type="project" value="InterPro"/>
</dbReference>
<dbReference type="Gene3D" id="3.20.20.80">
    <property type="entry name" value="Glycosidases"/>
    <property type="match status" value="1"/>
</dbReference>
<dbReference type="AlphaFoldDB" id="A0A5C5VKG4"/>
<dbReference type="InterPro" id="IPR002053">
    <property type="entry name" value="Glyco_hydro_25"/>
</dbReference>
<proteinExistence type="inferred from homology"/>
<comment type="similarity">
    <text evidence="1">Belongs to the glycosyl hydrolase 25 family.</text>
</comment>
<comment type="caution">
    <text evidence="5">The sequence shown here is derived from an EMBL/GenBank/DDBJ whole genome shotgun (WGS) entry which is preliminary data.</text>
</comment>
<evidence type="ECO:0000313" key="5">
    <source>
        <dbReference type="EMBL" id="TWT38202.1"/>
    </source>
</evidence>
<name>A0A5C5VKG4_9BACT</name>
<feature type="signal peptide" evidence="4">
    <location>
        <begin position="1"/>
        <end position="30"/>
    </location>
</feature>
<dbReference type="GO" id="GO:0003796">
    <property type="term" value="F:lysozyme activity"/>
    <property type="evidence" value="ECO:0007669"/>
    <property type="project" value="UniProtKB-EC"/>
</dbReference>
<evidence type="ECO:0000256" key="2">
    <source>
        <dbReference type="ARBA" id="ARBA00022801"/>
    </source>
</evidence>
<feature type="chain" id="PRO_5023013633" evidence="4">
    <location>
        <begin position="31"/>
        <end position="712"/>
    </location>
</feature>
<dbReference type="EMBL" id="SIHJ01000001">
    <property type="protein sequence ID" value="TWT38202.1"/>
    <property type="molecule type" value="Genomic_DNA"/>
</dbReference>
<organism evidence="5 6">
    <name type="scientific">Posidoniimonas corsicana</name>
    <dbReference type="NCBI Taxonomy" id="1938618"/>
    <lineage>
        <taxon>Bacteria</taxon>
        <taxon>Pseudomonadati</taxon>
        <taxon>Planctomycetota</taxon>
        <taxon>Planctomycetia</taxon>
        <taxon>Pirellulales</taxon>
        <taxon>Lacipirellulaceae</taxon>
        <taxon>Posidoniimonas</taxon>
    </lineage>
</organism>
<reference evidence="5 6" key="1">
    <citation type="submission" date="2019-02" db="EMBL/GenBank/DDBJ databases">
        <title>Deep-cultivation of Planctomycetes and their phenomic and genomic characterization uncovers novel biology.</title>
        <authorList>
            <person name="Wiegand S."/>
            <person name="Jogler M."/>
            <person name="Boedeker C."/>
            <person name="Pinto D."/>
            <person name="Vollmers J."/>
            <person name="Rivas-Marin E."/>
            <person name="Kohn T."/>
            <person name="Peeters S.H."/>
            <person name="Heuer A."/>
            <person name="Rast P."/>
            <person name="Oberbeckmann S."/>
            <person name="Bunk B."/>
            <person name="Jeske O."/>
            <person name="Meyerdierks A."/>
            <person name="Storesund J.E."/>
            <person name="Kallscheuer N."/>
            <person name="Luecker S."/>
            <person name="Lage O.M."/>
            <person name="Pohl T."/>
            <person name="Merkel B.J."/>
            <person name="Hornburger P."/>
            <person name="Mueller R.-W."/>
            <person name="Bruemmer F."/>
            <person name="Labrenz M."/>
            <person name="Spormann A.M."/>
            <person name="Op Den Camp H."/>
            <person name="Overmann J."/>
            <person name="Amann R."/>
            <person name="Jetten M.S.M."/>
            <person name="Mascher T."/>
            <person name="Medema M.H."/>
            <person name="Devos D.P."/>
            <person name="Kaster A.-K."/>
            <person name="Ovreas L."/>
            <person name="Rohde M."/>
            <person name="Galperin M.Y."/>
            <person name="Jogler C."/>
        </authorList>
    </citation>
    <scope>NUCLEOTIDE SEQUENCE [LARGE SCALE GENOMIC DNA]</scope>
    <source>
        <strain evidence="5 6">KOR34</strain>
    </source>
</reference>
<dbReference type="InterPro" id="IPR017853">
    <property type="entry name" value="GH"/>
</dbReference>
<protein>
    <submittedName>
        <fullName evidence="5">Lysozyme M1</fullName>
        <ecNumber evidence="5">3.2.1.17</ecNumber>
    </submittedName>
</protein>
<keyword evidence="2 5" id="KW-0378">Hydrolase</keyword>
<keyword evidence="4" id="KW-0732">Signal</keyword>
<keyword evidence="3 5" id="KW-0326">Glycosidase</keyword>
<evidence type="ECO:0000256" key="4">
    <source>
        <dbReference type="SAM" id="SignalP"/>
    </source>
</evidence>
<gene>
    <name evidence="5" type="primary">acm</name>
    <name evidence="5" type="ORF">KOR34_31710</name>
</gene>
<dbReference type="PROSITE" id="PS00018">
    <property type="entry name" value="EF_HAND_1"/>
    <property type="match status" value="1"/>
</dbReference>
<dbReference type="Pfam" id="PF01183">
    <property type="entry name" value="Glyco_hydro_25"/>
    <property type="match status" value="1"/>
</dbReference>
<dbReference type="EC" id="3.2.1.17" evidence="5"/>
<dbReference type="PROSITE" id="PS51904">
    <property type="entry name" value="GLYCOSYL_HYDROL_F25_2"/>
    <property type="match status" value="1"/>
</dbReference>
<dbReference type="SMART" id="SM00641">
    <property type="entry name" value="Glyco_25"/>
    <property type="match status" value="1"/>
</dbReference>
<evidence type="ECO:0000313" key="6">
    <source>
        <dbReference type="Proteomes" id="UP000316714"/>
    </source>
</evidence>
<dbReference type="GO" id="GO:0016052">
    <property type="term" value="P:carbohydrate catabolic process"/>
    <property type="evidence" value="ECO:0007669"/>
    <property type="project" value="TreeGrafter"/>
</dbReference>
<dbReference type="SUPFAM" id="SSF51445">
    <property type="entry name" value="(Trans)glycosidases"/>
    <property type="match status" value="1"/>
</dbReference>
<dbReference type="RefSeq" id="WP_146565556.1">
    <property type="nucleotide sequence ID" value="NZ_SIHJ01000001.1"/>
</dbReference>
<dbReference type="GO" id="GO:0009253">
    <property type="term" value="P:peptidoglycan catabolic process"/>
    <property type="evidence" value="ECO:0007669"/>
    <property type="project" value="InterPro"/>
</dbReference>